<dbReference type="Proteomes" id="UP000249829">
    <property type="component" value="Unassembled WGS sequence"/>
</dbReference>
<keyword evidence="3" id="KW-1185">Reference proteome</keyword>
<organism evidence="2 3">
    <name type="scientific">Aspergillus violaceofuscus (strain CBS 115571)</name>
    <dbReference type="NCBI Taxonomy" id="1450538"/>
    <lineage>
        <taxon>Eukaryota</taxon>
        <taxon>Fungi</taxon>
        <taxon>Dikarya</taxon>
        <taxon>Ascomycota</taxon>
        <taxon>Pezizomycotina</taxon>
        <taxon>Eurotiomycetes</taxon>
        <taxon>Eurotiomycetidae</taxon>
        <taxon>Eurotiales</taxon>
        <taxon>Aspergillaceae</taxon>
        <taxon>Aspergillus</taxon>
    </lineage>
</organism>
<proteinExistence type="predicted"/>
<evidence type="ECO:0000256" key="1">
    <source>
        <dbReference type="SAM" id="MobiDB-lite"/>
    </source>
</evidence>
<evidence type="ECO:0000313" key="3">
    <source>
        <dbReference type="Proteomes" id="UP000249829"/>
    </source>
</evidence>
<sequence>MYTTQVVDKLIDIRLATSSFPCQRRPWGEQDLCIMIDMEHPGNTAKHNFPGEREREREKLSNMVARPDQADSRTDRHIEGAGTPPDFHASASLALFPLPFSVGQLDLEAISNRPALHDYGILPNRDGMVAETRKRPSWHSTRSGWRSEGTLGA</sequence>
<feature type="region of interest" description="Disordered" evidence="1">
    <location>
        <begin position="59"/>
        <end position="84"/>
    </location>
</feature>
<dbReference type="AlphaFoldDB" id="A0A2V5H0E7"/>
<feature type="region of interest" description="Disordered" evidence="1">
    <location>
        <begin position="133"/>
        <end position="153"/>
    </location>
</feature>
<protein>
    <submittedName>
        <fullName evidence="2">Uncharacterized protein</fullName>
    </submittedName>
</protein>
<feature type="compositionally biased region" description="Basic and acidic residues" evidence="1">
    <location>
        <begin position="68"/>
        <end position="79"/>
    </location>
</feature>
<evidence type="ECO:0000313" key="2">
    <source>
        <dbReference type="EMBL" id="PYI15192.1"/>
    </source>
</evidence>
<accession>A0A2V5H0E7</accession>
<dbReference type="EMBL" id="KZ825192">
    <property type="protein sequence ID" value="PYI15192.1"/>
    <property type="molecule type" value="Genomic_DNA"/>
</dbReference>
<name>A0A2V5H0E7_ASPV1</name>
<reference evidence="2 3" key="1">
    <citation type="submission" date="2018-02" db="EMBL/GenBank/DDBJ databases">
        <title>The genomes of Aspergillus section Nigri reveals drivers in fungal speciation.</title>
        <authorList>
            <consortium name="DOE Joint Genome Institute"/>
            <person name="Vesth T.C."/>
            <person name="Nybo J."/>
            <person name="Theobald S."/>
            <person name="Brandl J."/>
            <person name="Frisvad J.C."/>
            <person name="Nielsen K.F."/>
            <person name="Lyhne E.K."/>
            <person name="Kogle M.E."/>
            <person name="Kuo A."/>
            <person name="Riley R."/>
            <person name="Clum A."/>
            <person name="Nolan M."/>
            <person name="Lipzen A."/>
            <person name="Salamov A."/>
            <person name="Henrissat B."/>
            <person name="Wiebenga A."/>
            <person name="De vries R.P."/>
            <person name="Grigoriev I.V."/>
            <person name="Mortensen U.H."/>
            <person name="Andersen M.R."/>
            <person name="Baker S.E."/>
        </authorList>
    </citation>
    <scope>NUCLEOTIDE SEQUENCE [LARGE SCALE GENOMIC DNA]</scope>
    <source>
        <strain evidence="2 3">CBS 115571</strain>
    </source>
</reference>
<gene>
    <name evidence="2" type="ORF">BO99DRAFT_263141</name>
</gene>